<dbReference type="PANTHER" id="PTHR46641">
    <property type="entry name" value="FMRFAMIDE RECEPTOR-RELATED"/>
    <property type="match status" value="1"/>
</dbReference>
<dbReference type="AlphaFoldDB" id="A0A5J4NID3"/>
<feature type="region of interest" description="Disordered" evidence="5">
    <location>
        <begin position="220"/>
        <end position="242"/>
    </location>
</feature>
<evidence type="ECO:0000256" key="4">
    <source>
        <dbReference type="ARBA" id="ARBA00023136"/>
    </source>
</evidence>
<protein>
    <recommendedName>
        <fullName evidence="7">G-protein coupled receptors family 1 profile domain-containing protein</fullName>
    </recommendedName>
</protein>
<evidence type="ECO:0000256" key="3">
    <source>
        <dbReference type="ARBA" id="ARBA00022989"/>
    </source>
</evidence>
<feature type="compositionally biased region" description="Polar residues" evidence="5">
    <location>
        <begin position="222"/>
        <end position="231"/>
    </location>
</feature>
<keyword evidence="9" id="KW-1185">Reference proteome</keyword>
<keyword evidence="4 6" id="KW-0472">Membrane</keyword>
<dbReference type="GO" id="GO:0016020">
    <property type="term" value="C:membrane"/>
    <property type="evidence" value="ECO:0007669"/>
    <property type="project" value="UniProtKB-SubCell"/>
</dbReference>
<feature type="transmembrane region" description="Helical" evidence="6">
    <location>
        <begin position="250"/>
        <end position="273"/>
    </location>
</feature>
<feature type="compositionally biased region" description="Basic and acidic residues" evidence="5">
    <location>
        <begin position="232"/>
        <end position="242"/>
    </location>
</feature>
<dbReference type="Gene3D" id="1.20.1070.10">
    <property type="entry name" value="Rhodopsin 7-helix transmembrane proteins"/>
    <property type="match status" value="1"/>
</dbReference>
<keyword evidence="2 6" id="KW-0812">Transmembrane</keyword>
<dbReference type="InterPro" id="IPR052954">
    <property type="entry name" value="GPCR-Ligand_Int"/>
</dbReference>
<evidence type="ECO:0000256" key="1">
    <source>
        <dbReference type="ARBA" id="ARBA00004370"/>
    </source>
</evidence>
<gene>
    <name evidence="8" type="ORF">DEA37_0005246</name>
</gene>
<feature type="transmembrane region" description="Helical" evidence="6">
    <location>
        <begin position="20"/>
        <end position="46"/>
    </location>
</feature>
<evidence type="ECO:0000259" key="7">
    <source>
        <dbReference type="PROSITE" id="PS50262"/>
    </source>
</evidence>
<feature type="transmembrane region" description="Helical" evidence="6">
    <location>
        <begin position="58"/>
        <end position="80"/>
    </location>
</feature>
<dbReference type="PROSITE" id="PS50262">
    <property type="entry name" value="G_PROTEIN_RECEP_F1_2"/>
    <property type="match status" value="1"/>
</dbReference>
<feature type="transmembrane region" description="Helical" evidence="6">
    <location>
        <begin position="139"/>
        <end position="160"/>
    </location>
</feature>
<evidence type="ECO:0000313" key="9">
    <source>
        <dbReference type="Proteomes" id="UP000324629"/>
    </source>
</evidence>
<evidence type="ECO:0000256" key="6">
    <source>
        <dbReference type="SAM" id="Phobius"/>
    </source>
</evidence>
<dbReference type="Proteomes" id="UP000324629">
    <property type="component" value="Unassembled WGS sequence"/>
</dbReference>
<keyword evidence="3 6" id="KW-1133">Transmembrane helix</keyword>
<evidence type="ECO:0000256" key="2">
    <source>
        <dbReference type="ARBA" id="ARBA00022692"/>
    </source>
</evidence>
<dbReference type="EMBL" id="QNGE01002559">
    <property type="protein sequence ID" value="KAA3675376.1"/>
    <property type="molecule type" value="Genomic_DNA"/>
</dbReference>
<organism evidence="8 9">
    <name type="scientific">Paragonimus westermani</name>
    <dbReference type="NCBI Taxonomy" id="34504"/>
    <lineage>
        <taxon>Eukaryota</taxon>
        <taxon>Metazoa</taxon>
        <taxon>Spiralia</taxon>
        <taxon>Lophotrochozoa</taxon>
        <taxon>Platyhelminthes</taxon>
        <taxon>Trematoda</taxon>
        <taxon>Digenea</taxon>
        <taxon>Plagiorchiida</taxon>
        <taxon>Troglotremata</taxon>
        <taxon>Troglotrematidae</taxon>
        <taxon>Paragonimus</taxon>
    </lineage>
</organism>
<proteinExistence type="predicted"/>
<accession>A0A5J4NID3</accession>
<comment type="caution">
    <text evidence="8">The sequence shown here is derived from an EMBL/GenBank/DDBJ whole genome shotgun (WGS) entry which is preliminary data.</text>
</comment>
<evidence type="ECO:0000313" key="8">
    <source>
        <dbReference type="EMBL" id="KAA3675376.1"/>
    </source>
</evidence>
<sequence>MNESNASSHVETDTWTTLALWIYSIFPVIFLVVGIPGNLISLIIWLRRISSTPGSTSLFLSAMSVTNTYVILHGCARHWLLGLTNERIDLRVLLGCRGPVFVFTVISDLSSWLIILLCVERAICTWKPIQFKQICRLKYGGIALILVIFSLTAFNMHFFWTVETVESRCETVKRFRIFHIYWTYADFAVYSFLPLIVILVVNSSIILRLRHTQKCVKRDNSSKTTTISMPSENREPLQRTTRKTDGSARILRTVFCMATCHFALTMPVVIFFLCEDTFCVDASGQFIPQCNVLEKLTISLQIANHVTHFFIYSFTSSIFLSDLKKLIPCVAWLFRETN</sequence>
<name>A0A5J4NID3_9TREM</name>
<feature type="domain" description="G-protein coupled receptors family 1 profile" evidence="7">
    <location>
        <begin position="37"/>
        <end position="312"/>
    </location>
</feature>
<dbReference type="InterPro" id="IPR017452">
    <property type="entry name" value="GPCR_Rhodpsn_7TM"/>
</dbReference>
<dbReference type="PANTHER" id="PTHR46641:SF25">
    <property type="entry name" value="CNMAMIDE RECEPTOR-RELATED"/>
    <property type="match status" value="1"/>
</dbReference>
<feature type="transmembrane region" description="Helical" evidence="6">
    <location>
        <begin position="180"/>
        <end position="201"/>
    </location>
</feature>
<reference evidence="8 9" key="1">
    <citation type="journal article" date="2019" name="Gigascience">
        <title>Whole-genome sequence of the oriental lung fluke Paragonimus westermani.</title>
        <authorList>
            <person name="Oey H."/>
            <person name="Zakrzewski M."/>
            <person name="Narain K."/>
            <person name="Devi K.R."/>
            <person name="Agatsuma T."/>
            <person name="Nawaratna S."/>
            <person name="Gobert G.N."/>
            <person name="Jones M.K."/>
            <person name="Ragan M.A."/>
            <person name="McManus D.P."/>
            <person name="Krause L."/>
        </authorList>
    </citation>
    <scope>NUCLEOTIDE SEQUENCE [LARGE SCALE GENOMIC DNA]</scope>
    <source>
        <strain evidence="8 9">IND2009</strain>
    </source>
</reference>
<evidence type="ECO:0000256" key="5">
    <source>
        <dbReference type="SAM" id="MobiDB-lite"/>
    </source>
</evidence>
<dbReference type="SUPFAM" id="SSF81321">
    <property type="entry name" value="Family A G protein-coupled receptor-like"/>
    <property type="match status" value="1"/>
</dbReference>
<feature type="transmembrane region" description="Helical" evidence="6">
    <location>
        <begin position="100"/>
        <end position="119"/>
    </location>
</feature>
<comment type="subcellular location">
    <subcellularLocation>
        <location evidence="1">Membrane</location>
    </subcellularLocation>
</comment>